<name>A0ABW2ZN13_9MICO</name>
<dbReference type="EMBL" id="JBHTIM010000001">
    <property type="protein sequence ID" value="MFD0779972.1"/>
    <property type="molecule type" value="Genomic_DNA"/>
</dbReference>
<keyword evidence="3" id="KW-0378">Hydrolase</keyword>
<dbReference type="Pfam" id="PF00768">
    <property type="entry name" value="Peptidase_S11"/>
    <property type="match status" value="1"/>
</dbReference>
<comment type="caution">
    <text evidence="3">The sequence shown here is derived from an EMBL/GenBank/DDBJ whole genome shotgun (WGS) entry which is preliminary data.</text>
</comment>
<dbReference type="InterPro" id="IPR001967">
    <property type="entry name" value="Peptidase_S11_N"/>
</dbReference>
<dbReference type="InterPro" id="IPR012338">
    <property type="entry name" value="Beta-lactam/transpept-like"/>
</dbReference>
<evidence type="ECO:0000313" key="4">
    <source>
        <dbReference type="Proteomes" id="UP001597042"/>
    </source>
</evidence>
<keyword evidence="3" id="KW-0645">Protease</keyword>
<sequence length="506" mass="52990">MSPDEPPALTRRSRRERREEASAPSGATLTVDDTGARADDDMPHDAPVEPVAEADRAADDPIEPQTDHRSAFLWVDPEVVARTPAPIVDPDQVAPDLLERPPRRSPFRPSVLVPTALVGLVAGAYAATTLLWPLHEVAPEIEAIGVQTVAAAAAAPPWPETGAASIAVRGIPGDLASGVDAQSIASITKVVTALAVLDEMPLAPGEAGPEYRFSSWDSTMYWQYRARGESALDVPVGGSLSQYQMLEGMLIGSANNYADRLATTLWPTDAVYASAANGWLSAHGIDGVTVVEPTGLDQGNIASPSALIALAEIALANPVIAEIVAKPSVDLPGAGFVENTNGLLADPGVIGIKTGTLDTWNLLSAKEIVIGETTVRMYASVLGQPDNDARLAASRALYAQTEAELQPQPSVAEGTTVGYVTTAWGEDVAIETDADASVVLWNGGSGTVSTDFALGDARERGADVGSLSVVGPLDESTVALQLADDIEEPSPWWRLTHPLELFGLND</sequence>
<proteinExistence type="predicted"/>
<feature type="region of interest" description="Disordered" evidence="1">
    <location>
        <begin position="1"/>
        <end position="64"/>
    </location>
</feature>
<feature type="domain" description="Peptidase S11 D-alanyl-D-alanine carboxypeptidase A N-terminal" evidence="2">
    <location>
        <begin position="182"/>
        <end position="358"/>
    </location>
</feature>
<feature type="compositionally biased region" description="Basic and acidic residues" evidence="1">
    <location>
        <begin position="34"/>
        <end position="64"/>
    </location>
</feature>
<dbReference type="EC" id="3.4.-.-" evidence="3"/>
<accession>A0ABW2ZN13</accession>
<organism evidence="3 4">
    <name type="scientific">Microbacterium koreense</name>
    <dbReference type="NCBI Taxonomy" id="323761"/>
    <lineage>
        <taxon>Bacteria</taxon>
        <taxon>Bacillati</taxon>
        <taxon>Actinomycetota</taxon>
        <taxon>Actinomycetes</taxon>
        <taxon>Micrococcales</taxon>
        <taxon>Microbacteriaceae</taxon>
        <taxon>Microbacterium</taxon>
    </lineage>
</organism>
<evidence type="ECO:0000259" key="2">
    <source>
        <dbReference type="Pfam" id="PF00768"/>
    </source>
</evidence>
<dbReference type="SUPFAM" id="SSF56601">
    <property type="entry name" value="beta-lactamase/transpeptidase-like"/>
    <property type="match status" value="1"/>
</dbReference>
<protein>
    <submittedName>
        <fullName evidence="3">D-alanyl-D-alanine carboxypeptidase family protein</fullName>
        <ecNumber evidence="3">3.4.-.-</ecNumber>
    </submittedName>
</protein>
<dbReference type="Gene3D" id="3.40.710.10">
    <property type="entry name" value="DD-peptidase/beta-lactamase superfamily"/>
    <property type="match status" value="1"/>
</dbReference>
<reference evidence="4" key="1">
    <citation type="journal article" date="2019" name="Int. J. Syst. Evol. Microbiol.">
        <title>The Global Catalogue of Microorganisms (GCM) 10K type strain sequencing project: providing services to taxonomists for standard genome sequencing and annotation.</title>
        <authorList>
            <consortium name="The Broad Institute Genomics Platform"/>
            <consortium name="The Broad Institute Genome Sequencing Center for Infectious Disease"/>
            <person name="Wu L."/>
            <person name="Ma J."/>
        </authorList>
    </citation>
    <scope>NUCLEOTIDE SEQUENCE [LARGE SCALE GENOMIC DNA]</scope>
    <source>
        <strain evidence="4">CCUG 50754</strain>
    </source>
</reference>
<evidence type="ECO:0000313" key="3">
    <source>
        <dbReference type="EMBL" id="MFD0779972.1"/>
    </source>
</evidence>
<dbReference type="GO" id="GO:0004180">
    <property type="term" value="F:carboxypeptidase activity"/>
    <property type="evidence" value="ECO:0007669"/>
    <property type="project" value="UniProtKB-KW"/>
</dbReference>
<gene>
    <name evidence="3" type="ORF">ACFQZV_01505</name>
</gene>
<dbReference type="Proteomes" id="UP001597042">
    <property type="component" value="Unassembled WGS sequence"/>
</dbReference>
<evidence type="ECO:0000256" key="1">
    <source>
        <dbReference type="SAM" id="MobiDB-lite"/>
    </source>
</evidence>
<keyword evidence="4" id="KW-1185">Reference proteome</keyword>
<keyword evidence="3" id="KW-0121">Carboxypeptidase</keyword>
<dbReference type="RefSeq" id="WP_378751578.1">
    <property type="nucleotide sequence ID" value="NZ_JBHSSV010000006.1"/>
</dbReference>